<evidence type="ECO:0000313" key="1">
    <source>
        <dbReference type="EMBL" id="SGZ47685.1"/>
    </source>
</evidence>
<name>A0A1L0B8Q8_9ASCO</name>
<proteinExistence type="predicted"/>
<gene>
    <name evidence="1" type="ORF">SAMEA4029010_CIC11G00000000322</name>
</gene>
<dbReference type="EMBL" id="LT635756">
    <property type="protein sequence ID" value="SGZ47685.1"/>
    <property type="molecule type" value="Genomic_DNA"/>
</dbReference>
<dbReference type="Proteomes" id="UP000182334">
    <property type="component" value="Chromosome I"/>
</dbReference>
<sequence length="1022" mass="115994">MPQELRKLLRNILVRPPKKYTAALVADIFPHVKSKESLDDLLYSGYFHVIWNFFHADVTNNHLQLILLIAYYELDFCNQSSCLKTLASDKSKLHDLVVRVLQATMDPSANNVTLKGSAFLFLSALVRYDVSFLRENKLYAKWNNNVLDQYLRTFSSLETVQYPSYAKCFIYLCICWAVSDEEMKSKIRNLHVALFFTSGGMGEALSKRLGDLLSLVCYEESDFVSNQVIFQDFGPSFDFLTLAFSKLDVSHTQLNEALEDVGSEQLTKIARVLNIGIDLPTKFLVEAITTKVLGPRITRSTTFQISRYTEFDLFDLFDTTNPELAINPLIPYTLELIEDNITEYEQLILAWKVSKQIHNHLMSTLGRLAISDGTKAEGIRGKSKYFHIVETAEFTGTFGNITINAPVASLSDAVILLDVHRPNDRDERLRIKKFGIQAARVAKVLSCLGKLVKVRVEHLGEATYNAFISLPENVSTHNLRQLNDAIKCSKKSPIFENQGNPDESAIEVFHLKMDVLENIEGVKFEDKDHSHKHFQYNGVKFNSNFAMGMFTLGESHALLEMLTSRVLVVKADTNSGRSSLTNCFLHTLQRNWPNERCLVILPSRLATTQFTLFPGLESVVKVGLLQNVTDVIRRRSELLKKVSEISKILKLDEYAFDTNAVNALMLFTAHIVPKWEDYLSLLNKSKRAIERYPFERFNFDEEEDYEIMLTAVLEHYAAIKKTFADLQKLLPLDKVDQDDVQAIQQFLVKTSKYIISSIEDLKALESFDNIISFSSSPEVLIPLVQGSKRAIFFTPEYYVGLIKSAESVSNSSVELSTIGVRKEIAALTGSKSSVKSEYNPGFKHTVQHITVPEVKSQVNIDEAKYAVYLFQYFRLLGYPHHQLLVIVQSPYMNILIEEILEEHKIYKTDVACDDAKGFKFGWPLIQSCQNPFSCDYAIVLCHLGLSMREYFDVAKSARLGLYFIGSSLTAPYKIRLGDLEVYTGAHFSSGKDSRAKTEAYEMDGAEHMGEYVEQMTKTRMGC</sequence>
<reference evidence="1 2" key="1">
    <citation type="submission" date="2016-10" db="EMBL/GenBank/DDBJ databases">
        <authorList>
            <person name="de Groot N.N."/>
        </authorList>
    </citation>
    <scope>NUCLEOTIDE SEQUENCE [LARGE SCALE GENOMIC DNA]</scope>
    <source>
        <strain evidence="1 2">CBS 141442</strain>
    </source>
</reference>
<protein>
    <submittedName>
        <fullName evidence="1">CIC11C00000000322</fullName>
    </submittedName>
</protein>
<accession>A0A1L0B8Q8</accession>
<organism evidence="1 2">
    <name type="scientific">Sungouiella intermedia</name>
    <dbReference type="NCBI Taxonomy" id="45354"/>
    <lineage>
        <taxon>Eukaryota</taxon>
        <taxon>Fungi</taxon>
        <taxon>Dikarya</taxon>
        <taxon>Ascomycota</taxon>
        <taxon>Saccharomycotina</taxon>
        <taxon>Pichiomycetes</taxon>
        <taxon>Metschnikowiaceae</taxon>
        <taxon>Sungouiella</taxon>
    </lineage>
</organism>
<dbReference type="OrthoDB" id="1879at2759"/>
<evidence type="ECO:0000313" key="2">
    <source>
        <dbReference type="Proteomes" id="UP000182334"/>
    </source>
</evidence>
<keyword evidence="2" id="KW-1185">Reference proteome</keyword>
<dbReference type="STRING" id="45354.A0A1L0B8Q8"/>
<dbReference type="AlphaFoldDB" id="A0A1L0B8Q8"/>